<dbReference type="OrthoDB" id="10267127at2759"/>
<accession>F0XK50</accession>
<name>F0XK50_GROCL</name>
<evidence type="ECO:0000259" key="3">
    <source>
        <dbReference type="Pfam" id="PF00149"/>
    </source>
</evidence>
<dbReference type="InterPro" id="IPR029052">
    <property type="entry name" value="Metallo-depent_PP-like"/>
</dbReference>
<dbReference type="STRING" id="655863.F0XK50"/>
<proteinExistence type="predicted"/>
<dbReference type="Proteomes" id="UP000007796">
    <property type="component" value="Unassembled WGS sequence"/>
</dbReference>
<dbReference type="InterPro" id="IPR004843">
    <property type="entry name" value="Calcineurin-like_PHP"/>
</dbReference>
<dbReference type="EMBL" id="GL629787">
    <property type="protein sequence ID" value="EFX01868.1"/>
    <property type="molecule type" value="Genomic_DNA"/>
</dbReference>
<dbReference type="Gene3D" id="3.60.21.10">
    <property type="match status" value="1"/>
</dbReference>
<evidence type="ECO:0000313" key="5">
    <source>
        <dbReference type="Proteomes" id="UP000007796"/>
    </source>
</evidence>
<gene>
    <name evidence="4" type="ORF">CMQ_4939</name>
</gene>
<dbReference type="SUPFAM" id="SSF56300">
    <property type="entry name" value="Metallo-dependent phosphatases"/>
    <property type="match status" value="1"/>
</dbReference>
<dbReference type="PANTHER" id="PTHR42850:SF4">
    <property type="entry name" value="ZINC-DEPENDENT ENDOPOLYPHOSPHATASE"/>
    <property type="match status" value="1"/>
</dbReference>
<feature type="domain" description="Calcineurin-like phosphoesterase" evidence="3">
    <location>
        <begin position="123"/>
        <end position="186"/>
    </location>
</feature>
<dbReference type="PANTHER" id="PTHR42850">
    <property type="entry name" value="METALLOPHOSPHOESTERASE"/>
    <property type="match status" value="1"/>
</dbReference>
<protein>
    <submittedName>
        <fullName evidence="4">Serine/threonine-protein phosphatase family</fullName>
    </submittedName>
</protein>
<dbReference type="AlphaFoldDB" id="F0XK50"/>
<dbReference type="GeneID" id="25978205"/>
<dbReference type="GO" id="GO:0000298">
    <property type="term" value="F:endopolyphosphatase activity"/>
    <property type="evidence" value="ECO:0007669"/>
    <property type="project" value="TreeGrafter"/>
</dbReference>
<feature type="region of interest" description="Disordered" evidence="2">
    <location>
        <begin position="16"/>
        <end position="59"/>
    </location>
</feature>
<dbReference type="GO" id="GO:0016791">
    <property type="term" value="F:phosphatase activity"/>
    <property type="evidence" value="ECO:0007669"/>
    <property type="project" value="TreeGrafter"/>
</dbReference>
<feature type="coiled-coil region" evidence="1">
    <location>
        <begin position="231"/>
        <end position="265"/>
    </location>
</feature>
<dbReference type="RefSeq" id="XP_014171350.1">
    <property type="nucleotide sequence ID" value="XM_014315875.1"/>
</dbReference>
<evidence type="ECO:0000256" key="1">
    <source>
        <dbReference type="SAM" id="Coils"/>
    </source>
</evidence>
<feature type="compositionally biased region" description="Low complexity" evidence="2">
    <location>
        <begin position="544"/>
        <end position="560"/>
    </location>
</feature>
<feature type="region of interest" description="Disordered" evidence="2">
    <location>
        <begin position="540"/>
        <end position="560"/>
    </location>
</feature>
<dbReference type="GO" id="GO:0005737">
    <property type="term" value="C:cytoplasm"/>
    <property type="evidence" value="ECO:0007669"/>
    <property type="project" value="TreeGrafter"/>
</dbReference>
<keyword evidence="5" id="KW-1185">Reference proteome</keyword>
<sequence length="627" mass="68526">MTLYLGHTLAASHDLSHFVPAPAPEDIGKHSENPSAAKAGEPSTEPETADDNNSEDANSQNLVFRVMPDPRLQPMDNMAYGTSARPPIKGFATAIVELPVELMVDDDKTSALPATAQPLRRRRLIFIGDVHGQRSSLDALLEKVGFSPTHDHLVLTGDLVNKGPDSAGVVKLAMEVDASAVRGSNDDRVLLAYEAVQATKSISRARGLLNMMSRPADLSRDEAARKRKQLSIEVEGRRERARARLRREEEERLYQREEAEEEEEAGPLWGIFSFLGFDKDSQSEEEQSEEYTLDLDRINADLDAQLGHDSSTYDDDQERAVAASLSPEQYRWLSSLPAILHIGSIVPVATKVTKVTEAESSSSSSPAQFEDVVVVHGGLVPGLSLASQDPMAVMTMRSLVHPADELRRERARDMIEYDTRLRSRGYIRPTDYVYVSEQKVDRVFHKLQHAVYGPDLQHPLASIGSSSSSQPALLTTSPSDLVLLPVEAHFSEAEDDSRMPWAAIWNQVQHAKAASEFRTTVIYGHDAKTGLAVPPQTLRQQLHSTQSASASTSASTSTSSPGWLASVFSIFGIFGHGRRNGGRDSGYTFGLDSGCVYGNQLTALIVEAGSDGSVQHYIEQVDCPKAS</sequence>
<keyword evidence="1" id="KW-0175">Coiled coil</keyword>
<organism evidence="5">
    <name type="scientific">Grosmannia clavigera (strain kw1407 / UAMH 11150)</name>
    <name type="common">Blue stain fungus</name>
    <name type="synonym">Graphiocladiella clavigera</name>
    <dbReference type="NCBI Taxonomy" id="655863"/>
    <lineage>
        <taxon>Eukaryota</taxon>
        <taxon>Fungi</taxon>
        <taxon>Dikarya</taxon>
        <taxon>Ascomycota</taxon>
        <taxon>Pezizomycotina</taxon>
        <taxon>Sordariomycetes</taxon>
        <taxon>Sordariomycetidae</taxon>
        <taxon>Ophiostomatales</taxon>
        <taxon>Ophiostomataceae</taxon>
        <taxon>Leptographium</taxon>
    </lineage>
</organism>
<evidence type="ECO:0000313" key="4">
    <source>
        <dbReference type="EMBL" id="EFX01868.1"/>
    </source>
</evidence>
<reference evidence="4 5" key="1">
    <citation type="journal article" date="2011" name="Proc. Natl. Acad. Sci. U.S.A.">
        <title>Genome and transcriptome analyses of the mountain pine beetle-fungal symbiont Grosmannia clavigera, a lodgepole pine pathogen.</title>
        <authorList>
            <person name="DiGuistini S."/>
            <person name="Wang Y."/>
            <person name="Liao N.Y."/>
            <person name="Taylor G."/>
            <person name="Tanguay P."/>
            <person name="Feau N."/>
            <person name="Henrissat B."/>
            <person name="Chan S.K."/>
            <person name="Hesse-Orce U."/>
            <person name="Alamouti S.M."/>
            <person name="Tsui C.K.M."/>
            <person name="Docking R.T."/>
            <person name="Levasseur A."/>
            <person name="Haridas S."/>
            <person name="Robertson G."/>
            <person name="Birol I."/>
            <person name="Holt R.A."/>
            <person name="Marra M.A."/>
            <person name="Hamelin R.C."/>
            <person name="Hirst M."/>
            <person name="Jones S.J.M."/>
            <person name="Bohlmann J."/>
            <person name="Breuil C."/>
        </authorList>
    </citation>
    <scope>NUCLEOTIDE SEQUENCE [LARGE SCALE GENOMIC DNA]</scope>
    <source>
        <strain evidence="5">kw1407 / UAMH 11150</strain>
    </source>
</reference>
<dbReference type="InParanoid" id="F0XK50"/>
<dbReference type="InterPro" id="IPR050126">
    <property type="entry name" value="Ap4A_hydrolase"/>
</dbReference>
<dbReference type="Pfam" id="PF00149">
    <property type="entry name" value="Metallophos"/>
    <property type="match status" value="1"/>
</dbReference>
<dbReference type="eggNOG" id="KOG0371">
    <property type="taxonomic scope" value="Eukaryota"/>
</dbReference>
<dbReference type="HOGENOM" id="CLU_023125_0_2_1"/>
<dbReference type="GO" id="GO:0006798">
    <property type="term" value="P:polyphosphate catabolic process"/>
    <property type="evidence" value="ECO:0007669"/>
    <property type="project" value="TreeGrafter"/>
</dbReference>
<evidence type="ECO:0000256" key="2">
    <source>
        <dbReference type="SAM" id="MobiDB-lite"/>
    </source>
</evidence>